<name>A0A1L5F331_CLOKL</name>
<accession>A0A1L5F331</accession>
<dbReference type="InterPro" id="IPR027417">
    <property type="entry name" value="P-loop_NTPase"/>
</dbReference>
<protein>
    <submittedName>
        <fullName evidence="1">Terminase B</fullName>
    </submittedName>
</protein>
<dbReference type="Gene3D" id="3.40.50.300">
    <property type="entry name" value="P-loop containing nucleotide triphosphate hydrolases"/>
    <property type="match status" value="1"/>
</dbReference>
<evidence type="ECO:0000313" key="2">
    <source>
        <dbReference type="Proteomes" id="UP000184604"/>
    </source>
</evidence>
<organism evidence="1 2">
    <name type="scientific">Clostridium kluyveri</name>
    <dbReference type="NCBI Taxonomy" id="1534"/>
    <lineage>
        <taxon>Bacteria</taxon>
        <taxon>Bacillati</taxon>
        <taxon>Bacillota</taxon>
        <taxon>Clostridia</taxon>
        <taxon>Eubacteriales</taxon>
        <taxon>Clostridiaceae</taxon>
        <taxon>Clostridium</taxon>
    </lineage>
</organism>
<dbReference type="SUPFAM" id="SSF52540">
    <property type="entry name" value="P-loop containing nucleoside triphosphate hydrolases"/>
    <property type="match status" value="1"/>
</dbReference>
<evidence type="ECO:0000313" key="1">
    <source>
        <dbReference type="EMBL" id="APM37352.1"/>
    </source>
</evidence>
<sequence length="469" mass="53533">MDNGLITLLDNYWDNPVWFAEDMLKFHADKWQSDVLMALAGNPKVSVRSGQGVGKTGLESIAVTWYLCTRPFPKVIATAPTRQQLYDVLWAEISKWLSGSMVDRLLQWTKTKVYMKGYEERWWATARTAVKPENMQGFHEDYMLFVVDEASGVSDPIMEAILGTLSGYENKLLMCGNPTRTSGTFYDSHNRDRDLYRTFKVSSLDSPRTSQDNIEMLKRKYLEDSDVYRVRVLGEFPKGESDALIPLEYAETATSTKVSIKDCFTFNLGADIARFGNDNTVLAPRIGNRVFQLKEYSKKDTMETSGNILRTVDNFKNEYHQINKVRIKIDDDGLGGGVTDRLNEVIRQERLGYEVIPIKNGAKADDDEHYSDKSAEMWGNMRDILEENFTNFVQGRTPTIELPNNEKLIKQLSNRKYKIDSKGRIDLEQKEQMKKRIGESPDCADAVIYSFAENGNSDLSLLKGVRIWG</sequence>
<gene>
    <name evidence="1" type="ORF">BS101_00510</name>
</gene>
<dbReference type="OrthoDB" id="9775154at2"/>
<dbReference type="AlphaFoldDB" id="A0A1L5F331"/>
<proteinExistence type="predicted"/>
<dbReference type="EMBL" id="CP018335">
    <property type="protein sequence ID" value="APM37352.1"/>
    <property type="molecule type" value="Genomic_DNA"/>
</dbReference>
<dbReference type="Proteomes" id="UP000184604">
    <property type="component" value="Chromosome"/>
</dbReference>
<reference evidence="1 2" key="1">
    <citation type="submission" date="2016-12" db="EMBL/GenBank/DDBJ databases">
        <title>Complete genome sequence of Clostridium kluyveri JZZ isolated from the pit mud of a Chinese flavor liquor-making factory.</title>
        <authorList>
            <person name="Wang Y."/>
        </authorList>
    </citation>
    <scope>NUCLEOTIDE SEQUENCE [LARGE SCALE GENOMIC DNA]</scope>
    <source>
        <strain evidence="1 2">JZZ</strain>
    </source>
</reference>
<dbReference type="Gene3D" id="3.30.420.240">
    <property type="match status" value="1"/>
</dbReference>
<dbReference type="RefSeq" id="WP_073537072.1">
    <property type="nucleotide sequence ID" value="NZ_CP018335.1"/>
</dbReference>